<evidence type="ECO:0000313" key="1">
    <source>
        <dbReference type="EMBL" id="KAI4832072.1"/>
    </source>
</evidence>
<name>A0ACB9XY51_CHAAC</name>
<organism evidence="1 2">
    <name type="scientific">Chaenocephalus aceratus</name>
    <name type="common">Blackfin icefish</name>
    <name type="synonym">Chaenichthys aceratus</name>
    <dbReference type="NCBI Taxonomy" id="36190"/>
    <lineage>
        <taxon>Eukaryota</taxon>
        <taxon>Metazoa</taxon>
        <taxon>Chordata</taxon>
        <taxon>Craniata</taxon>
        <taxon>Vertebrata</taxon>
        <taxon>Euteleostomi</taxon>
        <taxon>Actinopterygii</taxon>
        <taxon>Neopterygii</taxon>
        <taxon>Teleostei</taxon>
        <taxon>Neoteleostei</taxon>
        <taxon>Acanthomorphata</taxon>
        <taxon>Eupercaria</taxon>
        <taxon>Perciformes</taxon>
        <taxon>Notothenioidei</taxon>
        <taxon>Channichthyidae</taxon>
        <taxon>Chaenocephalus</taxon>
    </lineage>
</organism>
<sequence length="473" mass="55399">MVDLFLNRVLVENNTDQDELNTEREIVGILENRILVLFFASSECENCQEFLPVLNDFFKRLKDPAYIEYPKLLALVYISLDKSEVQQERFLNELHKKVLFLAFEDPYRNELKAMFKVKSVPTVVVLRPDGSVLSPNAVQDICSYGTDCFRDWQESAEVIERSFMLNEDFDNLNMRSATDPVRRLKYKTEDDKRKKRWWKLWDVLAQREVHCTTAMLDLRRQYILVTSRKQGRGETKGEGVSSYCRQASILVPVNMVDLFVDRVLLKNNKEQDELDTEREIVMRLQNRILMLFFASAACERCQQFTPTLSNFFKRLTDEFYVDRAAQLVLVLDQTEEEQESFLKELPKRCLFLAYEDPYRRELQAMFNVEELPAVVVLRPDCSILIPNAAEEILCLGPDCYRNWQEAAEIIDRNFLINEDFEVKSMCSWSDPMRRLKYRVEDEKKKSKKKHLDRGWGGGGEEDVNGKDGGGSPW</sequence>
<keyword evidence="2" id="KW-1185">Reference proteome</keyword>
<reference evidence="1" key="1">
    <citation type="submission" date="2022-05" db="EMBL/GenBank/DDBJ databases">
        <title>Chromosome-level genome of Chaenocephalus aceratus.</title>
        <authorList>
            <person name="Park H."/>
        </authorList>
    </citation>
    <scope>NUCLEOTIDE SEQUENCE</scope>
    <source>
        <strain evidence="1">KU_202001</strain>
    </source>
</reference>
<dbReference type="EMBL" id="CM043785">
    <property type="protein sequence ID" value="KAI4832072.1"/>
    <property type="molecule type" value="Genomic_DNA"/>
</dbReference>
<accession>A0ACB9XY51</accession>
<evidence type="ECO:0000313" key="2">
    <source>
        <dbReference type="Proteomes" id="UP001057452"/>
    </source>
</evidence>
<dbReference type="Proteomes" id="UP001057452">
    <property type="component" value="Chromosome 1"/>
</dbReference>
<comment type="caution">
    <text evidence="1">The sequence shown here is derived from an EMBL/GenBank/DDBJ whole genome shotgun (WGS) entry which is preliminary data.</text>
</comment>
<protein>
    <submittedName>
        <fullName evidence="1">Uncharacterized protein</fullName>
    </submittedName>
</protein>
<gene>
    <name evidence="1" type="ORF">KUCAC02_015055</name>
</gene>
<proteinExistence type="predicted"/>